<keyword evidence="3" id="KW-1185">Reference proteome</keyword>
<sequence length="237" mass="27600">MKWVVKAAQSSLPEIVDADKFNSKLESNFKQDGFVLIPFTYNLITKYSKESSDEFIYKFEWSHHFHTPKLGRYVKCWNLHYTENPVYQFDGNSAVGTMVCEGAKFKGAERTQEVHINHGYVQSVFPPWAYDDLTRAIRAEPQSFVYLQDAEGFNCDEIEQLKLETFEFEFETHSTKYQLTRANYFMKSAFNKGICFLTVSRGVKADEWTLGGQFIRTYLTALWESNENEISLSIIMD</sequence>
<accession>A0A024FUU4</accession>
<dbReference type="InParanoid" id="A0A024FUU4"/>
<evidence type="ECO:0000313" key="3">
    <source>
        <dbReference type="Proteomes" id="UP000053237"/>
    </source>
</evidence>
<comment type="caution">
    <text evidence="2">The sequence shown here is derived from an EMBL/GenBank/DDBJ whole genome shotgun (WGS) entry which is preliminary data.</text>
</comment>
<protein>
    <recommendedName>
        <fullName evidence="1">Peptidase A1 domain-containing protein</fullName>
    </recommendedName>
</protein>
<dbReference type="AlphaFoldDB" id="A0A024FUU4"/>
<proteinExistence type="predicted"/>
<organism evidence="2 3">
    <name type="scientific">Albugo candida</name>
    <dbReference type="NCBI Taxonomy" id="65357"/>
    <lineage>
        <taxon>Eukaryota</taxon>
        <taxon>Sar</taxon>
        <taxon>Stramenopiles</taxon>
        <taxon>Oomycota</taxon>
        <taxon>Peronosporomycetes</taxon>
        <taxon>Albuginales</taxon>
        <taxon>Albuginaceae</taxon>
        <taxon>Albugo</taxon>
    </lineage>
</organism>
<gene>
    <name evidence="2" type="ORF">BN9_120120</name>
</gene>
<dbReference type="SUPFAM" id="SSF50630">
    <property type="entry name" value="Acid proteases"/>
    <property type="match status" value="1"/>
</dbReference>
<dbReference type="Pfam" id="PF00026">
    <property type="entry name" value="Asp"/>
    <property type="match status" value="1"/>
</dbReference>
<reference evidence="2 3" key="1">
    <citation type="submission" date="2012-05" db="EMBL/GenBank/DDBJ databases">
        <title>Recombination and specialization in a pathogen metapopulation.</title>
        <authorList>
            <person name="Gardiner A."/>
            <person name="Kemen E."/>
            <person name="Schultz-Larsen T."/>
            <person name="MacLean D."/>
            <person name="Van Oosterhout C."/>
            <person name="Jones J.D.G."/>
        </authorList>
    </citation>
    <scope>NUCLEOTIDE SEQUENCE [LARGE SCALE GENOMIC DNA]</scope>
    <source>
        <strain evidence="2 3">Ac Nc2</strain>
    </source>
</reference>
<dbReference type="Gene3D" id="2.40.70.10">
    <property type="entry name" value="Acid Proteases"/>
    <property type="match status" value="1"/>
</dbReference>
<feature type="domain" description="Peptidase A1" evidence="1">
    <location>
        <begin position="116"/>
        <end position="233"/>
    </location>
</feature>
<dbReference type="EMBL" id="CAIX01000457">
    <property type="protein sequence ID" value="CCI10918.1"/>
    <property type="molecule type" value="Genomic_DNA"/>
</dbReference>
<evidence type="ECO:0000313" key="2">
    <source>
        <dbReference type="EMBL" id="CCI10918.1"/>
    </source>
</evidence>
<evidence type="ECO:0000259" key="1">
    <source>
        <dbReference type="Pfam" id="PF00026"/>
    </source>
</evidence>
<dbReference type="InterPro" id="IPR033121">
    <property type="entry name" value="PEPTIDASE_A1"/>
</dbReference>
<dbReference type="InterPro" id="IPR021109">
    <property type="entry name" value="Peptidase_aspartic_dom_sf"/>
</dbReference>
<name>A0A024FUU4_9STRA</name>
<dbReference type="Proteomes" id="UP000053237">
    <property type="component" value="Unassembled WGS sequence"/>
</dbReference>